<keyword evidence="2" id="KW-0732">Signal</keyword>
<evidence type="ECO:0000256" key="2">
    <source>
        <dbReference type="SAM" id="SignalP"/>
    </source>
</evidence>
<dbReference type="Pfam" id="PF07940">
    <property type="entry name" value="Hepar_II_III_C"/>
    <property type="match status" value="1"/>
</dbReference>
<reference evidence="5" key="1">
    <citation type="submission" date="2017-04" db="EMBL/GenBank/DDBJ databases">
        <title>Function of individual gut microbiota members based on whole genome sequencing of pure cultures obtained from chicken caecum.</title>
        <authorList>
            <person name="Medvecky M."/>
            <person name="Cejkova D."/>
            <person name="Polansky O."/>
            <person name="Karasova D."/>
            <person name="Kubasova T."/>
            <person name="Cizek A."/>
            <person name="Rychlik I."/>
        </authorList>
    </citation>
    <scope>NUCLEOTIDE SEQUENCE [LARGE SCALE GENOMIC DNA]</scope>
    <source>
        <strain evidence="5">An42</strain>
    </source>
</reference>
<dbReference type="EMBL" id="NFIJ01000014">
    <property type="protein sequence ID" value="OUO04326.1"/>
    <property type="molecule type" value="Genomic_DNA"/>
</dbReference>
<dbReference type="Gene3D" id="1.50.10.100">
    <property type="entry name" value="Chondroitin AC/alginate lyase"/>
    <property type="match status" value="1"/>
</dbReference>
<comment type="caution">
    <text evidence="4">The sequence shown here is derived from an EMBL/GenBank/DDBJ whole genome shotgun (WGS) entry which is preliminary data.</text>
</comment>
<organism evidence="4 5">
    <name type="scientific">Parabacteroides johnsonii</name>
    <dbReference type="NCBI Taxonomy" id="387661"/>
    <lineage>
        <taxon>Bacteria</taxon>
        <taxon>Pseudomonadati</taxon>
        <taxon>Bacteroidota</taxon>
        <taxon>Bacteroidia</taxon>
        <taxon>Bacteroidales</taxon>
        <taxon>Tannerellaceae</taxon>
        <taxon>Parabacteroides</taxon>
    </lineage>
</organism>
<dbReference type="RefSeq" id="WP_021862722.1">
    <property type="nucleotide sequence ID" value="NZ_CAJLBM010000013.1"/>
</dbReference>
<dbReference type="PANTHER" id="PTHR38045">
    <property type="entry name" value="CHROMOSOME 1, WHOLE GENOME SHOTGUN SEQUENCE"/>
    <property type="match status" value="1"/>
</dbReference>
<dbReference type="PANTHER" id="PTHR38045:SF1">
    <property type="entry name" value="HEPARINASE II_III-LIKE PROTEIN"/>
    <property type="match status" value="1"/>
</dbReference>
<name>A0A9Q5X7H5_9BACT</name>
<dbReference type="Gene3D" id="2.70.98.70">
    <property type="match status" value="1"/>
</dbReference>
<sequence length="609" mass="68369">MNKTLYLIFTCLLLCAGTRLAAQTFDYDRVSGHPRLLMKQGEERQIRESLKDNPEMQRVYNQIVGEADRLLVCPTLTYKKEGRRLLAVSREALKRIFDLSFVYRMTGEDKYRLRAEQEMVSVCSFDDWNPSHFLDVGEMTMAVAIGYDWLFDKLSPETRRLARESILQKGFAPSNDKQYNWFLKAENNWNQVCNTGLVYGALALLDSDGKEAAAVIERAMSSVPLSMKVYAPDGNYPEGYNYWGYGTSFNVMLIAALESALGSDGGLSTVEGFMPSARFMQYMAGTTGLAFNFSDARETTQSFPAMFWYASKLGDPSLLWNEKIFLTREDTHFTAEEERFLPIILIYGSRFDMKEVTPPVSKIWTGHGKVPVALIRTGWDKGEGFYVGIKGGTASANHAHMDAGSFVFEALGVRWAQDLGMQEYYSLEKEGVRLWNGNQDGQRWDVFRYNNFVHNTLTVNGEKHQVKGTVPILATYTKDARLGASLDMTSLFGGSLKKATREVVLVKERYLQVTDQVQAAGKPASVRWTMVTSATPKLLDPHTMELTKEGKKLHVIIDSPSAAVFSVVDNVPSHSYDAPNPGSVRIVFDADVKAGRKETLKVRLVPVVE</sequence>
<evidence type="ECO:0000313" key="5">
    <source>
        <dbReference type="Proteomes" id="UP000195975"/>
    </source>
</evidence>
<dbReference type="GO" id="GO:0030313">
    <property type="term" value="C:cell envelope"/>
    <property type="evidence" value="ECO:0007669"/>
    <property type="project" value="UniProtKB-SubCell"/>
</dbReference>
<evidence type="ECO:0000256" key="1">
    <source>
        <dbReference type="ARBA" id="ARBA00004196"/>
    </source>
</evidence>
<feature type="signal peptide" evidence="2">
    <location>
        <begin position="1"/>
        <end position="21"/>
    </location>
</feature>
<gene>
    <name evidence="4" type="ORF">B5F96_12815</name>
</gene>
<dbReference type="GO" id="GO:0016829">
    <property type="term" value="F:lyase activity"/>
    <property type="evidence" value="ECO:0007669"/>
    <property type="project" value="InterPro"/>
</dbReference>
<dbReference type="AlphaFoldDB" id="A0A9Q5X7H5"/>
<evidence type="ECO:0000259" key="3">
    <source>
        <dbReference type="Pfam" id="PF07940"/>
    </source>
</evidence>
<dbReference type="InterPro" id="IPR012480">
    <property type="entry name" value="Hepar_II_III_C"/>
</dbReference>
<accession>A0A9Q5X7H5</accession>
<comment type="subcellular location">
    <subcellularLocation>
        <location evidence="1">Cell envelope</location>
    </subcellularLocation>
</comment>
<dbReference type="Proteomes" id="UP000195975">
    <property type="component" value="Unassembled WGS sequence"/>
</dbReference>
<protein>
    <submittedName>
        <fullName evidence="4">Heparinase</fullName>
    </submittedName>
</protein>
<feature type="domain" description="Heparinase II/III-like C-terminal" evidence="3">
    <location>
        <begin position="388"/>
        <end position="595"/>
    </location>
</feature>
<evidence type="ECO:0000313" key="4">
    <source>
        <dbReference type="EMBL" id="OUO04326.1"/>
    </source>
</evidence>
<feature type="chain" id="PRO_5040245343" evidence="2">
    <location>
        <begin position="22"/>
        <end position="609"/>
    </location>
</feature>
<proteinExistence type="predicted"/>
<dbReference type="SUPFAM" id="SSF48230">
    <property type="entry name" value="Chondroitin AC/alginate lyase"/>
    <property type="match status" value="1"/>
</dbReference>
<dbReference type="InterPro" id="IPR008929">
    <property type="entry name" value="Chondroitin_lyas"/>
</dbReference>